<proteinExistence type="predicted"/>
<evidence type="ECO:0000256" key="1">
    <source>
        <dbReference type="SAM" id="Coils"/>
    </source>
</evidence>
<protein>
    <submittedName>
        <fullName evidence="3">Uncharacterized protein</fullName>
    </submittedName>
</protein>
<name>A0A9P9YXW0_9MUSC</name>
<evidence type="ECO:0000256" key="2">
    <source>
        <dbReference type="SAM" id="MobiDB-lite"/>
    </source>
</evidence>
<accession>A0A9P9YXW0</accession>
<dbReference type="InterPro" id="IPR040325">
    <property type="entry name" value="RIMBP1/2/3"/>
</dbReference>
<feature type="coiled-coil region" evidence="1">
    <location>
        <begin position="42"/>
        <end position="111"/>
    </location>
</feature>
<evidence type="ECO:0000313" key="3">
    <source>
        <dbReference type="EMBL" id="KAI8044783.1"/>
    </source>
</evidence>
<reference evidence="3" key="1">
    <citation type="journal article" date="2023" name="Genome Biol. Evol.">
        <title>Long-read-based Genome Assembly of Drosophila gunungcola Reveals Fewer Chemosensory Genes in Flower-breeding Species.</title>
        <authorList>
            <person name="Negi A."/>
            <person name="Liao B.Y."/>
            <person name="Yeh S.D."/>
        </authorList>
    </citation>
    <scope>NUCLEOTIDE SEQUENCE</scope>
    <source>
        <strain evidence="3">Sukarami</strain>
    </source>
</reference>
<organism evidence="3 4">
    <name type="scientific">Drosophila gunungcola</name>
    <name type="common">fruit fly</name>
    <dbReference type="NCBI Taxonomy" id="103775"/>
    <lineage>
        <taxon>Eukaryota</taxon>
        <taxon>Metazoa</taxon>
        <taxon>Ecdysozoa</taxon>
        <taxon>Arthropoda</taxon>
        <taxon>Hexapoda</taxon>
        <taxon>Insecta</taxon>
        <taxon>Pterygota</taxon>
        <taxon>Neoptera</taxon>
        <taxon>Endopterygota</taxon>
        <taxon>Diptera</taxon>
        <taxon>Brachycera</taxon>
        <taxon>Muscomorpha</taxon>
        <taxon>Ephydroidea</taxon>
        <taxon>Drosophilidae</taxon>
        <taxon>Drosophila</taxon>
        <taxon>Sophophora</taxon>
    </lineage>
</organism>
<feature type="compositionally biased region" description="Low complexity" evidence="2">
    <location>
        <begin position="127"/>
        <end position="138"/>
    </location>
</feature>
<dbReference type="AlphaFoldDB" id="A0A9P9YXW0"/>
<gene>
    <name evidence="3" type="ORF">M5D96_000955</name>
</gene>
<dbReference type="GO" id="GO:0007274">
    <property type="term" value="P:neuromuscular synaptic transmission"/>
    <property type="evidence" value="ECO:0007669"/>
    <property type="project" value="TreeGrafter"/>
</dbReference>
<dbReference type="PANTHER" id="PTHR14234:SF19">
    <property type="entry name" value="RIM-BINDING PROTEIN, ISOFORM F"/>
    <property type="match status" value="1"/>
</dbReference>
<dbReference type="GO" id="GO:0045202">
    <property type="term" value="C:synapse"/>
    <property type="evidence" value="ECO:0007669"/>
    <property type="project" value="GOC"/>
</dbReference>
<comment type="caution">
    <text evidence="3">The sequence shown here is derived from an EMBL/GenBank/DDBJ whole genome shotgun (WGS) entry which is preliminary data.</text>
</comment>
<feature type="region of interest" description="Disordered" evidence="2">
    <location>
        <begin position="127"/>
        <end position="156"/>
    </location>
</feature>
<keyword evidence="1" id="KW-0175">Coiled coil</keyword>
<keyword evidence="4" id="KW-1185">Reference proteome</keyword>
<dbReference type="Proteomes" id="UP001059596">
    <property type="component" value="Chromosome 3R"/>
</dbReference>
<sequence length="178" mass="19293">MCDYRFHCSRPRGSHSMPYESMHHHQSAAAAVAAGTAPNGMLDALSLQLRDAEMRRTEIERAHQETLAQIRNLSGSARPDAEAVENLQSRARELEKKVALENVRCEELQIELTSALKAKQASRSACSGMGSMSSGAGATIPTSASSSTVTWAPTISHQDQGSEIDIIMAKIEQENQTL</sequence>
<dbReference type="PANTHER" id="PTHR14234">
    <property type="entry name" value="RIM BINDING PROTEIN-RELATED"/>
    <property type="match status" value="1"/>
</dbReference>
<evidence type="ECO:0000313" key="4">
    <source>
        <dbReference type="Proteomes" id="UP001059596"/>
    </source>
</evidence>
<feature type="compositionally biased region" description="Polar residues" evidence="2">
    <location>
        <begin position="140"/>
        <end position="156"/>
    </location>
</feature>
<dbReference type="EMBL" id="JAMKOV010000001">
    <property type="protein sequence ID" value="KAI8044783.1"/>
    <property type="molecule type" value="Genomic_DNA"/>
</dbReference>